<protein>
    <submittedName>
        <fullName evidence="7">ATP-binding cassette domain-containing protein</fullName>
    </submittedName>
</protein>
<dbReference type="InterPro" id="IPR003439">
    <property type="entry name" value="ABC_transporter-like_ATP-bd"/>
</dbReference>
<evidence type="ECO:0000256" key="2">
    <source>
        <dbReference type="ARBA" id="ARBA00022448"/>
    </source>
</evidence>
<feature type="domain" description="ABC transporter" evidence="6">
    <location>
        <begin position="3"/>
        <end position="226"/>
    </location>
</feature>
<evidence type="ECO:0000256" key="5">
    <source>
        <dbReference type="SAM" id="MobiDB-lite"/>
    </source>
</evidence>
<dbReference type="Gene3D" id="3.40.50.300">
    <property type="entry name" value="P-loop containing nucleotide triphosphate hydrolases"/>
    <property type="match status" value="1"/>
</dbReference>
<comment type="similarity">
    <text evidence="1">Belongs to the ABC transporter superfamily.</text>
</comment>
<dbReference type="PROSITE" id="PS00211">
    <property type="entry name" value="ABC_TRANSPORTER_1"/>
    <property type="match status" value="1"/>
</dbReference>
<evidence type="ECO:0000256" key="1">
    <source>
        <dbReference type="ARBA" id="ARBA00005417"/>
    </source>
</evidence>
<sequence>MKLEAKNLKFRYGQGERMILEGFSLEADSSERVGLVAPSGVGKTTLCKILSGYLQPEEGEVLLEGRPLSSYKGYCPVQMIWQQPELAVNPRMRMRDVLAEGDQVDPEIPEKLGIEKDWLNRFPAELSGGELQRFCIARALGRGTKFLLADEISTMLDLITQSQIWNFLIEETTRRGIGLIAVSHSQGLLEAVCTRQVRLKEEREHHHHHHHGHHHHEHSHHHRELQE</sequence>
<dbReference type="SMART" id="SM00382">
    <property type="entry name" value="AAA"/>
    <property type="match status" value="1"/>
</dbReference>
<evidence type="ECO:0000256" key="4">
    <source>
        <dbReference type="ARBA" id="ARBA00022840"/>
    </source>
</evidence>
<feature type="compositionally biased region" description="Basic residues" evidence="5">
    <location>
        <begin position="205"/>
        <end position="227"/>
    </location>
</feature>
<keyword evidence="4 7" id="KW-0067">ATP-binding</keyword>
<keyword evidence="3" id="KW-0547">Nucleotide-binding</keyword>
<dbReference type="AlphaFoldDB" id="A0A9D1EJV4"/>
<dbReference type="InterPro" id="IPR050319">
    <property type="entry name" value="ABC_transp_ATP-bind"/>
</dbReference>
<dbReference type="InterPro" id="IPR027417">
    <property type="entry name" value="P-loop_NTPase"/>
</dbReference>
<accession>A0A9D1EJV4</accession>
<dbReference type="GO" id="GO:0055085">
    <property type="term" value="P:transmembrane transport"/>
    <property type="evidence" value="ECO:0007669"/>
    <property type="project" value="UniProtKB-ARBA"/>
</dbReference>
<reference evidence="7" key="2">
    <citation type="journal article" date="2021" name="PeerJ">
        <title>Extensive microbial diversity within the chicken gut microbiome revealed by metagenomics and culture.</title>
        <authorList>
            <person name="Gilroy R."/>
            <person name="Ravi A."/>
            <person name="Getino M."/>
            <person name="Pursley I."/>
            <person name="Horton D.L."/>
            <person name="Alikhan N.F."/>
            <person name="Baker D."/>
            <person name="Gharbi K."/>
            <person name="Hall N."/>
            <person name="Watson M."/>
            <person name="Adriaenssens E.M."/>
            <person name="Foster-Nyarko E."/>
            <person name="Jarju S."/>
            <person name="Secka A."/>
            <person name="Antonio M."/>
            <person name="Oren A."/>
            <person name="Chaudhuri R.R."/>
            <person name="La Ragione R."/>
            <person name="Hildebrand F."/>
            <person name="Pallen M.J."/>
        </authorList>
    </citation>
    <scope>NUCLEOTIDE SEQUENCE</scope>
    <source>
        <strain evidence="7">ChiSxjej1B13-7041</strain>
    </source>
</reference>
<dbReference type="PANTHER" id="PTHR43776">
    <property type="entry name" value="TRANSPORT ATP-BINDING PROTEIN"/>
    <property type="match status" value="1"/>
</dbReference>
<keyword evidence="2" id="KW-0813">Transport</keyword>
<proteinExistence type="inferred from homology"/>
<evidence type="ECO:0000259" key="6">
    <source>
        <dbReference type="PROSITE" id="PS50893"/>
    </source>
</evidence>
<name>A0A9D1EJV4_9FIRM</name>
<dbReference type="EMBL" id="DVHU01000060">
    <property type="protein sequence ID" value="HIR93141.1"/>
    <property type="molecule type" value="Genomic_DNA"/>
</dbReference>
<evidence type="ECO:0000313" key="8">
    <source>
        <dbReference type="Proteomes" id="UP000886841"/>
    </source>
</evidence>
<dbReference type="InterPro" id="IPR003593">
    <property type="entry name" value="AAA+_ATPase"/>
</dbReference>
<organism evidence="7 8">
    <name type="scientific">Candidatus Egerieimonas intestinavium</name>
    <dbReference type="NCBI Taxonomy" id="2840777"/>
    <lineage>
        <taxon>Bacteria</taxon>
        <taxon>Bacillati</taxon>
        <taxon>Bacillota</taxon>
        <taxon>Clostridia</taxon>
        <taxon>Lachnospirales</taxon>
        <taxon>Lachnospiraceae</taxon>
        <taxon>Lachnospiraceae incertae sedis</taxon>
        <taxon>Candidatus Egerieimonas</taxon>
    </lineage>
</organism>
<gene>
    <name evidence="7" type="ORF">IAB98_06965</name>
</gene>
<dbReference type="SUPFAM" id="SSF52540">
    <property type="entry name" value="P-loop containing nucleoside triphosphate hydrolases"/>
    <property type="match status" value="1"/>
</dbReference>
<evidence type="ECO:0000313" key="7">
    <source>
        <dbReference type="EMBL" id="HIR93141.1"/>
    </source>
</evidence>
<dbReference type="PROSITE" id="PS50893">
    <property type="entry name" value="ABC_TRANSPORTER_2"/>
    <property type="match status" value="1"/>
</dbReference>
<dbReference type="Proteomes" id="UP000886841">
    <property type="component" value="Unassembled WGS sequence"/>
</dbReference>
<feature type="region of interest" description="Disordered" evidence="5">
    <location>
        <begin position="201"/>
        <end position="227"/>
    </location>
</feature>
<dbReference type="Pfam" id="PF00005">
    <property type="entry name" value="ABC_tran"/>
    <property type="match status" value="1"/>
</dbReference>
<dbReference type="GO" id="GO:0005524">
    <property type="term" value="F:ATP binding"/>
    <property type="evidence" value="ECO:0007669"/>
    <property type="project" value="UniProtKB-KW"/>
</dbReference>
<reference evidence="7" key="1">
    <citation type="submission" date="2020-10" db="EMBL/GenBank/DDBJ databases">
        <authorList>
            <person name="Gilroy R."/>
        </authorList>
    </citation>
    <scope>NUCLEOTIDE SEQUENCE</scope>
    <source>
        <strain evidence="7">ChiSxjej1B13-7041</strain>
    </source>
</reference>
<dbReference type="InterPro" id="IPR017871">
    <property type="entry name" value="ABC_transporter-like_CS"/>
</dbReference>
<comment type="caution">
    <text evidence="7">The sequence shown here is derived from an EMBL/GenBank/DDBJ whole genome shotgun (WGS) entry which is preliminary data.</text>
</comment>
<dbReference type="GO" id="GO:0016887">
    <property type="term" value="F:ATP hydrolysis activity"/>
    <property type="evidence" value="ECO:0007669"/>
    <property type="project" value="InterPro"/>
</dbReference>
<evidence type="ECO:0000256" key="3">
    <source>
        <dbReference type="ARBA" id="ARBA00022741"/>
    </source>
</evidence>
<dbReference type="PANTHER" id="PTHR43776:SF7">
    <property type="entry name" value="D,D-DIPEPTIDE TRANSPORT ATP-BINDING PROTEIN DDPF-RELATED"/>
    <property type="match status" value="1"/>
</dbReference>